<dbReference type="AlphaFoldDB" id="W2PS67"/>
<reference evidence="3" key="1">
    <citation type="submission" date="2011-12" db="EMBL/GenBank/DDBJ databases">
        <authorList>
            <consortium name="The Broad Institute Genome Sequencing Platform"/>
            <person name="Russ C."/>
            <person name="Tyler B."/>
            <person name="Panabieres F."/>
            <person name="Shan W."/>
            <person name="Tripathy S."/>
            <person name="Grunwald N."/>
            <person name="Machado M."/>
            <person name="Young S.K."/>
            <person name="Zeng Q."/>
            <person name="Gargeya S."/>
            <person name="Fitzgerald M."/>
            <person name="Haas B."/>
            <person name="Abouelleil A."/>
            <person name="Alvarado L."/>
            <person name="Arachchi H.M."/>
            <person name="Berlin A."/>
            <person name="Chapman S.B."/>
            <person name="Gearin G."/>
            <person name="Goldberg J."/>
            <person name="Griggs A."/>
            <person name="Gujja S."/>
            <person name="Hansen M."/>
            <person name="Heiman D."/>
            <person name="Howarth C."/>
            <person name="Larimer J."/>
            <person name="Lui A."/>
            <person name="MacDonald P.J.P."/>
            <person name="McCowen C."/>
            <person name="Montmayeur A."/>
            <person name="Murphy C."/>
            <person name="Neiman D."/>
            <person name="Pearson M."/>
            <person name="Priest M."/>
            <person name="Roberts A."/>
            <person name="Saif S."/>
            <person name="Shea T."/>
            <person name="Sisk P."/>
            <person name="Stolte C."/>
            <person name="Sykes S."/>
            <person name="Wortman J."/>
            <person name="Nusbaum C."/>
            <person name="Birren B."/>
        </authorList>
    </citation>
    <scope>NUCLEOTIDE SEQUENCE [LARGE SCALE GENOMIC DNA]</scope>
    <source>
        <strain evidence="3">INRA-310</strain>
    </source>
</reference>
<feature type="compositionally biased region" description="Basic and acidic residues" evidence="1">
    <location>
        <begin position="267"/>
        <end position="280"/>
    </location>
</feature>
<feature type="region of interest" description="Disordered" evidence="1">
    <location>
        <begin position="131"/>
        <end position="174"/>
    </location>
</feature>
<evidence type="ECO:0000256" key="1">
    <source>
        <dbReference type="SAM" id="MobiDB-lite"/>
    </source>
</evidence>
<gene>
    <name evidence="2" type="ORF">PPTG_15814</name>
</gene>
<dbReference type="STRING" id="761204.W2PS67"/>
<sequence>MERAAVLAKIALQQDQRRRERYYNPQVRCRTNFKTGELVWVLKPPRGKGVTKLAHQWVGPAKLAESVGFDNWLVERQDLQESLIVHTSFLVSYYYPKDRLGTLADRILTELDEDDITLSYEGNDTVELNTTTADDCMNDDGDFRAHSDSLTSGNADRDVDQEGPVEANGESARRAVRRPGLAVDEGAGVRQALGEALETARQALLEGTPALTIEKRAGAPEIPSPVVPAPQRSYEKQVEIRMKAPPVTHNRKKPQLSSTQAIGEDEAQQRRRKEEADARAAKAARRGTLRDQQPQAETTEVDTTPANRVPGTATAHNDERDAVGDGGDAVNAAPARGTVTLTEGAVPIEVANKRTGARDNRELERTGGDGRGDAINGGGQAETAATQALRGRQQAPGTPHDLRTPFTPTTTAVVIYERGQRRIRNRAGRYETQHQVEYRYGPGRPTRREWLTAEQFEVLRDDNRRQELDEYPRVLPEGDNLASQSSIYDRFVADGGADAILRLTNFTLHEINTPWGSVRPHITRYWNVGRGRHSQFKGKDVLFMTLVVLKNGGTWEMFSNIFHVKTPTFIKTVTNFIRDIAPKLYDDWVAQKAQEETMRMLVTSGNTFQHYPFALYATDVTLQQANRSAGNMAEDLPFYSAKHKLYGYKVEVSVSPRGFAINCTEHERGNTADITMFRRNEAFHHSTRQKKYEDRTL</sequence>
<evidence type="ECO:0000313" key="2">
    <source>
        <dbReference type="EMBL" id="ETN02855.1"/>
    </source>
</evidence>
<proteinExistence type="predicted"/>
<feature type="region of interest" description="Disordered" evidence="1">
    <location>
        <begin position="242"/>
        <end position="406"/>
    </location>
</feature>
<dbReference type="GeneID" id="20184935"/>
<dbReference type="Proteomes" id="UP000018817">
    <property type="component" value="Unassembled WGS sequence"/>
</dbReference>
<feature type="compositionally biased region" description="Basic and acidic residues" evidence="1">
    <location>
        <begin position="356"/>
        <end position="372"/>
    </location>
</feature>
<name>W2PS67_PHYN3</name>
<dbReference type="EMBL" id="KI669614">
    <property type="protein sequence ID" value="ETN02855.1"/>
    <property type="molecule type" value="Genomic_DNA"/>
</dbReference>
<evidence type="ECO:0000313" key="3">
    <source>
        <dbReference type="Proteomes" id="UP000018817"/>
    </source>
</evidence>
<accession>W2PS67</accession>
<protein>
    <recommendedName>
        <fullName evidence="4">DDE Tnp4 domain-containing protein</fullName>
    </recommendedName>
</protein>
<evidence type="ECO:0008006" key="4">
    <source>
        <dbReference type="Google" id="ProtNLM"/>
    </source>
</evidence>
<dbReference type="RefSeq" id="XP_008911812.1">
    <property type="nucleotide sequence ID" value="XM_008913564.1"/>
</dbReference>
<reference evidence="2 3" key="2">
    <citation type="submission" date="2013-11" db="EMBL/GenBank/DDBJ databases">
        <title>The Genome Sequence of Phytophthora parasitica INRA-310.</title>
        <authorList>
            <consortium name="The Broad Institute Genomics Platform"/>
            <person name="Russ C."/>
            <person name="Tyler B."/>
            <person name="Panabieres F."/>
            <person name="Shan W."/>
            <person name="Tripathy S."/>
            <person name="Grunwald N."/>
            <person name="Machado M."/>
            <person name="Johnson C.S."/>
            <person name="Arredondo F."/>
            <person name="Hong C."/>
            <person name="Coffey M."/>
            <person name="Young S.K."/>
            <person name="Zeng Q."/>
            <person name="Gargeya S."/>
            <person name="Fitzgerald M."/>
            <person name="Abouelleil A."/>
            <person name="Alvarado L."/>
            <person name="Chapman S.B."/>
            <person name="Gainer-Dewar J."/>
            <person name="Goldberg J."/>
            <person name="Griggs A."/>
            <person name="Gujja S."/>
            <person name="Hansen M."/>
            <person name="Howarth C."/>
            <person name="Imamovic A."/>
            <person name="Ireland A."/>
            <person name="Larimer J."/>
            <person name="McCowan C."/>
            <person name="Murphy C."/>
            <person name="Pearson M."/>
            <person name="Poon T.W."/>
            <person name="Priest M."/>
            <person name="Roberts A."/>
            <person name="Saif S."/>
            <person name="Shea T."/>
            <person name="Sykes S."/>
            <person name="Wortman J."/>
            <person name="Nusbaum C."/>
            <person name="Birren B."/>
        </authorList>
    </citation>
    <scope>NUCLEOTIDE SEQUENCE [LARGE SCALE GENOMIC DNA]</scope>
    <source>
        <strain evidence="2 3">INRA-310</strain>
    </source>
</reference>
<dbReference type="VEuPathDB" id="FungiDB:PPTG_15814"/>
<organism evidence="2 3">
    <name type="scientific">Phytophthora nicotianae (strain INRA-310)</name>
    <name type="common">Phytophthora parasitica</name>
    <dbReference type="NCBI Taxonomy" id="761204"/>
    <lineage>
        <taxon>Eukaryota</taxon>
        <taxon>Sar</taxon>
        <taxon>Stramenopiles</taxon>
        <taxon>Oomycota</taxon>
        <taxon>Peronosporomycetes</taxon>
        <taxon>Peronosporales</taxon>
        <taxon>Peronosporaceae</taxon>
        <taxon>Phytophthora</taxon>
    </lineage>
</organism>
<feature type="compositionally biased region" description="Polar residues" evidence="1">
    <location>
        <begin position="290"/>
        <end position="306"/>
    </location>
</feature>